<gene>
    <name evidence="6" type="ORF">Ahy_B10g104167</name>
</gene>
<dbReference type="Gene3D" id="1.20.1080.10">
    <property type="entry name" value="Glycerol uptake facilitator protein"/>
    <property type="match status" value="1"/>
</dbReference>
<dbReference type="EMBL" id="SDMP01000020">
    <property type="protein sequence ID" value="RYQ84706.1"/>
    <property type="molecule type" value="Genomic_DNA"/>
</dbReference>
<comment type="subcellular location">
    <subcellularLocation>
        <location evidence="1">Membrane</location>
        <topology evidence="1">Multi-pass membrane protein</topology>
    </subcellularLocation>
</comment>
<keyword evidence="7" id="KW-1185">Reference proteome</keyword>
<dbReference type="SUPFAM" id="SSF81338">
    <property type="entry name" value="Aquaporin-like"/>
    <property type="match status" value="1"/>
</dbReference>
<keyword evidence="2" id="KW-0812">Transmembrane</keyword>
<accession>A0A444X4V6</accession>
<feature type="region of interest" description="Disordered" evidence="5">
    <location>
        <begin position="1"/>
        <end position="26"/>
    </location>
</feature>
<dbReference type="PANTHER" id="PTHR45687">
    <property type="entry name" value="AQUAPORIN OR AQUAGLYCEROPORIN RELATED"/>
    <property type="match status" value="1"/>
</dbReference>
<evidence type="ECO:0000313" key="7">
    <source>
        <dbReference type="Proteomes" id="UP000289738"/>
    </source>
</evidence>
<keyword evidence="3" id="KW-1133">Transmembrane helix</keyword>
<evidence type="ECO:0000256" key="2">
    <source>
        <dbReference type="ARBA" id="ARBA00022692"/>
    </source>
</evidence>
<dbReference type="InterPro" id="IPR000425">
    <property type="entry name" value="MIP"/>
</dbReference>
<name>A0A444X4V6_ARAHY</name>
<dbReference type="InterPro" id="IPR023271">
    <property type="entry name" value="Aquaporin-like"/>
</dbReference>
<evidence type="ECO:0000256" key="4">
    <source>
        <dbReference type="ARBA" id="ARBA00023136"/>
    </source>
</evidence>
<sequence>MEEEGEGKVGKGRKRESTAAALRRSVVGPRRCSSTLTPADPGGWTSCAAHRSPFLLLLLTRSPVVAAPHQLPLLPIGFAVFLVHLAIIPITGTGINPVRSLGAAIISIIFNRDHAWNDQDYYCYKNN</sequence>
<keyword evidence="4" id="KW-0472">Membrane</keyword>
<comment type="caution">
    <text evidence="6">The sequence shown here is derived from an EMBL/GenBank/DDBJ whole genome shotgun (WGS) entry which is preliminary data.</text>
</comment>
<dbReference type="STRING" id="3818.A0A444X4V6"/>
<dbReference type="Pfam" id="PF00230">
    <property type="entry name" value="MIP"/>
    <property type="match status" value="1"/>
</dbReference>
<evidence type="ECO:0000313" key="6">
    <source>
        <dbReference type="EMBL" id="RYQ84706.1"/>
    </source>
</evidence>
<dbReference type="AlphaFoldDB" id="A0A444X4V6"/>
<dbReference type="Proteomes" id="UP000289738">
    <property type="component" value="Chromosome B10"/>
</dbReference>
<dbReference type="GO" id="GO:0015267">
    <property type="term" value="F:channel activity"/>
    <property type="evidence" value="ECO:0007669"/>
    <property type="project" value="InterPro"/>
</dbReference>
<dbReference type="GO" id="GO:0016020">
    <property type="term" value="C:membrane"/>
    <property type="evidence" value="ECO:0007669"/>
    <property type="project" value="UniProtKB-SubCell"/>
</dbReference>
<evidence type="ECO:0000256" key="1">
    <source>
        <dbReference type="ARBA" id="ARBA00004141"/>
    </source>
</evidence>
<evidence type="ECO:0000256" key="5">
    <source>
        <dbReference type="SAM" id="MobiDB-lite"/>
    </source>
</evidence>
<protein>
    <recommendedName>
        <fullName evidence="8">Aquaporin</fullName>
    </recommendedName>
</protein>
<evidence type="ECO:0008006" key="8">
    <source>
        <dbReference type="Google" id="ProtNLM"/>
    </source>
</evidence>
<evidence type="ECO:0000256" key="3">
    <source>
        <dbReference type="ARBA" id="ARBA00022989"/>
    </source>
</evidence>
<dbReference type="InterPro" id="IPR034294">
    <property type="entry name" value="Aquaporin_transptr"/>
</dbReference>
<proteinExistence type="predicted"/>
<reference evidence="6 7" key="1">
    <citation type="submission" date="2019-01" db="EMBL/GenBank/DDBJ databases">
        <title>Sequencing of cultivated peanut Arachis hypogaea provides insights into genome evolution and oil improvement.</title>
        <authorList>
            <person name="Chen X."/>
        </authorList>
    </citation>
    <scope>NUCLEOTIDE SEQUENCE [LARGE SCALE GENOMIC DNA]</scope>
    <source>
        <strain evidence="7">cv. Fuhuasheng</strain>
        <tissue evidence="6">Leaves</tissue>
    </source>
</reference>
<organism evidence="6 7">
    <name type="scientific">Arachis hypogaea</name>
    <name type="common">Peanut</name>
    <dbReference type="NCBI Taxonomy" id="3818"/>
    <lineage>
        <taxon>Eukaryota</taxon>
        <taxon>Viridiplantae</taxon>
        <taxon>Streptophyta</taxon>
        <taxon>Embryophyta</taxon>
        <taxon>Tracheophyta</taxon>
        <taxon>Spermatophyta</taxon>
        <taxon>Magnoliopsida</taxon>
        <taxon>eudicotyledons</taxon>
        <taxon>Gunneridae</taxon>
        <taxon>Pentapetalae</taxon>
        <taxon>rosids</taxon>
        <taxon>fabids</taxon>
        <taxon>Fabales</taxon>
        <taxon>Fabaceae</taxon>
        <taxon>Papilionoideae</taxon>
        <taxon>50 kb inversion clade</taxon>
        <taxon>dalbergioids sensu lato</taxon>
        <taxon>Dalbergieae</taxon>
        <taxon>Pterocarpus clade</taxon>
        <taxon>Arachis</taxon>
    </lineage>
</organism>